<comment type="catalytic activity">
    <reaction evidence="8">
        <text>methylarsonous acid + S-adenosyl-L-methionine = dimethylarsinate + S-adenosyl-L-homocysteine + 2 H(+)</text>
        <dbReference type="Rhea" id="RHEA:11684"/>
        <dbReference type="ChEBI" id="CHEBI:15378"/>
        <dbReference type="ChEBI" id="CHEBI:16223"/>
        <dbReference type="ChEBI" id="CHEBI:17826"/>
        <dbReference type="ChEBI" id="CHEBI:57856"/>
        <dbReference type="ChEBI" id="CHEBI:59789"/>
    </reaction>
</comment>
<dbReference type="InterPro" id="IPR029063">
    <property type="entry name" value="SAM-dependent_MTases_sf"/>
</dbReference>
<comment type="similarity">
    <text evidence="2">Belongs to the eukaryotic/archaeal PrmC-related family.</text>
</comment>
<accession>A0A7J7ZZ02</accession>
<evidence type="ECO:0000256" key="13">
    <source>
        <dbReference type="ARBA" id="ARBA00080992"/>
    </source>
</evidence>
<evidence type="ECO:0000256" key="11">
    <source>
        <dbReference type="ARBA" id="ARBA00075330"/>
    </source>
</evidence>
<feature type="domain" description="Methyltransferase small" evidence="18">
    <location>
        <begin position="188"/>
        <end position="265"/>
    </location>
</feature>
<dbReference type="CDD" id="cd02440">
    <property type="entry name" value="AdoMet_MTases"/>
    <property type="match status" value="1"/>
</dbReference>
<evidence type="ECO:0000256" key="10">
    <source>
        <dbReference type="ARBA" id="ARBA00062344"/>
    </source>
</evidence>
<feature type="compositionally biased region" description="Basic residues" evidence="17">
    <location>
        <begin position="15"/>
        <end position="27"/>
    </location>
</feature>
<evidence type="ECO:0000256" key="14">
    <source>
        <dbReference type="ARBA" id="ARBA00083337"/>
    </source>
</evidence>
<keyword evidence="5" id="KW-0949">S-adenosyl-L-methionine</keyword>
<dbReference type="PROSITE" id="PS00092">
    <property type="entry name" value="N6_MTASE"/>
    <property type="match status" value="1"/>
</dbReference>
<dbReference type="FunFam" id="3.40.50.150:FF:000077">
    <property type="entry name" value="HemK methyltransferase family member 2"/>
    <property type="match status" value="1"/>
</dbReference>
<dbReference type="InterPro" id="IPR052190">
    <property type="entry name" value="Euk-Arch_PrmC-MTase"/>
</dbReference>
<evidence type="ECO:0000256" key="8">
    <source>
        <dbReference type="ARBA" id="ARBA00050903"/>
    </source>
</evidence>
<keyword evidence="20" id="KW-1185">Reference proteome</keyword>
<dbReference type="GO" id="GO:0036009">
    <property type="term" value="F:protein-glutamine N-methyltransferase activity"/>
    <property type="evidence" value="ECO:0007669"/>
    <property type="project" value="UniProtKB-ARBA"/>
</dbReference>
<evidence type="ECO:0000256" key="16">
    <source>
        <dbReference type="ARBA" id="ARBA00093667"/>
    </source>
</evidence>
<evidence type="ECO:0000256" key="6">
    <source>
        <dbReference type="ARBA" id="ARBA00023242"/>
    </source>
</evidence>
<keyword evidence="4 19" id="KW-0808">Transferase</keyword>
<dbReference type="NCBIfam" id="TIGR00537">
    <property type="entry name" value="hemK_rel_arch"/>
    <property type="match status" value="1"/>
</dbReference>
<evidence type="ECO:0000256" key="5">
    <source>
        <dbReference type="ARBA" id="ARBA00022691"/>
    </source>
</evidence>
<feature type="compositionally biased region" description="Low complexity" evidence="17">
    <location>
        <begin position="48"/>
        <end position="58"/>
    </location>
</feature>
<dbReference type="PANTHER" id="PTHR45875:SF1">
    <property type="entry name" value="METHYLTRANSFERASE N6AMT1"/>
    <property type="match status" value="1"/>
</dbReference>
<evidence type="ECO:0000256" key="9">
    <source>
        <dbReference type="ARBA" id="ARBA00053180"/>
    </source>
</evidence>
<dbReference type="GO" id="GO:0035657">
    <property type="term" value="C:eRF1 methyltransferase complex"/>
    <property type="evidence" value="ECO:0007669"/>
    <property type="project" value="TreeGrafter"/>
</dbReference>
<dbReference type="Pfam" id="PF05175">
    <property type="entry name" value="MTS"/>
    <property type="match status" value="1"/>
</dbReference>
<dbReference type="SUPFAM" id="SSF53335">
    <property type="entry name" value="S-adenosyl-L-methionine-dependent methyltransferases"/>
    <property type="match status" value="1"/>
</dbReference>
<evidence type="ECO:0000313" key="19">
    <source>
        <dbReference type="EMBL" id="KAF6379502.1"/>
    </source>
</evidence>
<dbReference type="GO" id="GO:0005634">
    <property type="term" value="C:nucleus"/>
    <property type="evidence" value="ECO:0007669"/>
    <property type="project" value="UniProtKB-SubCell"/>
</dbReference>
<keyword evidence="6" id="KW-0539">Nucleus</keyword>
<dbReference type="Proteomes" id="UP000527355">
    <property type="component" value="Unassembled WGS sequence"/>
</dbReference>
<evidence type="ECO:0000256" key="7">
    <source>
        <dbReference type="ARBA" id="ARBA00048619"/>
    </source>
</evidence>
<keyword evidence="3 19" id="KW-0489">Methyltransferase</keyword>
<proteinExistence type="inferred from homology"/>
<comment type="catalytic activity">
    <reaction evidence="7">
        <text>L-lysyl-[histone] + S-adenosyl-L-methionine = N(6)-methyl-L-lysyl-[histone] + S-adenosyl-L-homocysteine + H(+)</text>
        <dbReference type="Rhea" id="RHEA:10024"/>
        <dbReference type="Rhea" id="RHEA-COMP:9845"/>
        <dbReference type="Rhea" id="RHEA-COMP:9846"/>
        <dbReference type="ChEBI" id="CHEBI:15378"/>
        <dbReference type="ChEBI" id="CHEBI:29969"/>
        <dbReference type="ChEBI" id="CHEBI:57856"/>
        <dbReference type="ChEBI" id="CHEBI:59789"/>
        <dbReference type="ChEBI" id="CHEBI:61929"/>
    </reaction>
    <physiologicalReaction direction="left-to-right" evidence="7">
        <dbReference type="Rhea" id="RHEA:10025"/>
    </physiologicalReaction>
</comment>
<dbReference type="GO" id="GO:0032259">
    <property type="term" value="P:methylation"/>
    <property type="evidence" value="ECO:0007669"/>
    <property type="project" value="UniProtKB-KW"/>
</dbReference>
<feature type="compositionally biased region" description="Basic residues" evidence="17">
    <location>
        <begin position="89"/>
        <end position="100"/>
    </location>
</feature>
<comment type="function">
    <text evidence="9">Methyltransferase that can methylate proteins and, to a lower extent, arsenic. Catalytic subunit of a heterodimer with TRMT112, which monomethylates 'Lys-12' of histone H4 (H4K12me1), a modification present at the promoters of numerous genes encoding cell cycle regulators. Catalytic subunit of a heterodimer with TRMT112, which catalyzes N5-methylation of Glu residue of proteins with a Gly-Gln-Xaa-Xaa-Xaa-Arg motif. Methylates ETF1 on 'Gln-185'; ETF1 needs to be complexed to ERF3 in its GTP-bound form to be efficiently methylated. May also play a role in the modulation of arsenic-induced toxicity by mediating the conversion of monomethylarsonous acid (3+) into the less toxic dimethylarsonic acid. It however only plays a limited role in arsenic metabolism compared with AS3MT.</text>
</comment>
<dbReference type="InterPro" id="IPR004557">
    <property type="entry name" value="PrmC-related"/>
</dbReference>
<dbReference type="PANTHER" id="PTHR45875">
    <property type="entry name" value="METHYLTRANSFERASE N6AMT1"/>
    <property type="match status" value="1"/>
</dbReference>
<comment type="caution">
    <text evidence="19">The sequence shown here is derived from an EMBL/GenBank/DDBJ whole genome shotgun (WGS) entry which is preliminary data.</text>
</comment>
<evidence type="ECO:0000256" key="2">
    <source>
        <dbReference type="ARBA" id="ARBA00006149"/>
    </source>
</evidence>
<comment type="subcellular location">
    <subcellularLocation>
        <location evidence="1">Nucleus</location>
    </subcellularLocation>
</comment>
<dbReference type="EMBL" id="JABWUV010000002">
    <property type="protein sequence ID" value="KAF6379502.1"/>
    <property type="molecule type" value="Genomic_DNA"/>
</dbReference>
<dbReference type="InterPro" id="IPR007848">
    <property type="entry name" value="Small_mtfrase_dom"/>
</dbReference>
<dbReference type="AlphaFoldDB" id="A0A7J7ZZ02"/>
<protein>
    <recommendedName>
        <fullName evidence="15">Methyltransferase HEMK2</fullName>
    </recommendedName>
    <alternativeName>
        <fullName evidence="14">HemK methyltransferase family member 2</fullName>
    </alternativeName>
    <alternativeName>
        <fullName evidence="12">Lysine N-methyltransferase 9</fullName>
    </alternativeName>
    <alternativeName>
        <fullName evidence="11">Methylarsonite methyltransferase N6AMT1</fullName>
    </alternativeName>
    <alternativeName>
        <fullName evidence="16">Methyltransferase N6AMT1</fullName>
    </alternativeName>
    <alternativeName>
        <fullName evidence="13">Protein N(5)-glutamine methyltransferase</fullName>
    </alternativeName>
</protein>
<organism evidence="19 20">
    <name type="scientific">Myotis myotis</name>
    <name type="common">Greater mouse-eared bat</name>
    <name type="synonym">Vespertilio myotis</name>
    <dbReference type="NCBI Taxonomy" id="51298"/>
    <lineage>
        <taxon>Eukaryota</taxon>
        <taxon>Metazoa</taxon>
        <taxon>Chordata</taxon>
        <taxon>Craniata</taxon>
        <taxon>Vertebrata</taxon>
        <taxon>Euteleostomi</taxon>
        <taxon>Mammalia</taxon>
        <taxon>Eutheria</taxon>
        <taxon>Laurasiatheria</taxon>
        <taxon>Chiroptera</taxon>
        <taxon>Yangochiroptera</taxon>
        <taxon>Vespertilionidae</taxon>
        <taxon>Myotis</taxon>
    </lineage>
</organism>
<evidence type="ECO:0000313" key="20">
    <source>
        <dbReference type="Proteomes" id="UP000527355"/>
    </source>
</evidence>
<dbReference type="VEuPathDB" id="HostDB:GeneID_118676362"/>
<dbReference type="Gene3D" id="3.40.50.150">
    <property type="entry name" value="Vaccinia Virus protein VP39"/>
    <property type="match status" value="1"/>
</dbReference>
<evidence type="ECO:0000256" key="15">
    <source>
        <dbReference type="ARBA" id="ARBA00093624"/>
    </source>
</evidence>
<feature type="region of interest" description="Disordered" evidence="17">
    <location>
        <begin position="1"/>
        <end position="182"/>
    </location>
</feature>
<dbReference type="GO" id="GO:0003676">
    <property type="term" value="F:nucleic acid binding"/>
    <property type="evidence" value="ECO:0007669"/>
    <property type="project" value="InterPro"/>
</dbReference>
<evidence type="ECO:0000259" key="18">
    <source>
        <dbReference type="Pfam" id="PF05175"/>
    </source>
</evidence>
<comment type="subunit">
    <text evidence="10">Heterodimer; heterodimerization with TRMT112 is required for S-adenosyl-L-methionine-binding.</text>
</comment>
<evidence type="ECO:0000256" key="12">
    <source>
        <dbReference type="ARBA" id="ARBA00076540"/>
    </source>
</evidence>
<evidence type="ECO:0000256" key="4">
    <source>
        <dbReference type="ARBA" id="ARBA00022679"/>
    </source>
</evidence>
<sequence length="362" mass="40002">MRQTSMFQELLLRTARYRPRHPPRRPTPRACADAPRRWRRAASPPPRTGTRAAAPSATCTRPRRTPSCSWTLWRRRRPSSRGASGRVRVGPRRASRRRRPGVPEGPEARSAGQVTRKPSPRSPEAGARAPGSRCRYRSCERSGRPFRTGPAKPASPAAQPRDREAGPAPPTYPEAPRPRGPNRKVELCLEVGSGSGVVSTFLASMIGPQALYMCTDINPEAAACTLETARCNRVHVHPVITDLVKGLLPRLKEKVDLLVFNPPYVVTPPEEVGSHGIEAAWAGGRNGREVMDRFFPLVPDLLSPRGLFYLVTIKENDPEDILETMKVRGLQGTTALSRRAGQELLSVLRFTRSPHSVCSTLY</sequence>
<name>A0A7J7ZZ02_MYOMY</name>
<dbReference type="InterPro" id="IPR002052">
    <property type="entry name" value="DNA_methylase_N6_adenine_CS"/>
</dbReference>
<evidence type="ECO:0000256" key="17">
    <source>
        <dbReference type="SAM" id="MobiDB-lite"/>
    </source>
</evidence>
<evidence type="ECO:0000256" key="3">
    <source>
        <dbReference type="ARBA" id="ARBA00022603"/>
    </source>
</evidence>
<evidence type="ECO:0000256" key="1">
    <source>
        <dbReference type="ARBA" id="ARBA00004123"/>
    </source>
</evidence>
<feature type="compositionally biased region" description="Pro residues" evidence="17">
    <location>
        <begin position="167"/>
        <end position="179"/>
    </location>
</feature>
<reference evidence="19 20" key="1">
    <citation type="journal article" date="2020" name="Nature">
        <title>Six reference-quality genomes reveal evolution of bat adaptations.</title>
        <authorList>
            <person name="Jebb D."/>
            <person name="Huang Z."/>
            <person name="Pippel M."/>
            <person name="Hughes G.M."/>
            <person name="Lavrichenko K."/>
            <person name="Devanna P."/>
            <person name="Winkler S."/>
            <person name="Jermiin L.S."/>
            <person name="Skirmuntt E.C."/>
            <person name="Katzourakis A."/>
            <person name="Burkitt-Gray L."/>
            <person name="Ray D.A."/>
            <person name="Sullivan K.A.M."/>
            <person name="Roscito J.G."/>
            <person name="Kirilenko B.M."/>
            <person name="Davalos L.M."/>
            <person name="Corthals A.P."/>
            <person name="Power M.L."/>
            <person name="Jones G."/>
            <person name="Ransome R.D."/>
            <person name="Dechmann D.K.N."/>
            <person name="Locatelli A.G."/>
            <person name="Puechmaille S.J."/>
            <person name="Fedrigo O."/>
            <person name="Jarvis E.D."/>
            <person name="Hiller M."/>
            <person name="Vernes S.C."/>
            <person name="Myers E.W."/>
            <person name="Teeling E.C."/>
        </authorList>
    </citation>
    <scope>NUCLEOTIDE SEQUENCE [LARGE SCALE GENOMIC DNA]</scope>
    <source>
        <strain evidence="19">MMyoMyo1</strain>
        <tissue evidence="19">Flight muscle</tissue>
    </source>
</reference>
<gene>
    <name evidence="19" type="ORF">mMyoMyo1_013617</name>
</gene>